<dbReference type="SUPFAM" id="SSF55961">
    <property type="entry name" value="Bet v1-like"/>
    <property type="match status" value="1"/>
</dbReference>
<evidence type="ECO:0000256" key="1">
    <source>
        <dbReference type="ARBA" id="ARBA00004240"/>
    </source>
</evidence>
<dbReference type="Gene3D" id="2.30.29.30">
    <property type="entry name" value="Pleckstrin-homology domain (PH domain)/Phosphotyrosine-binding domain (PTB)"/>
    <property type="match status" value="1"/>
</dbReference>
<feature type="compositionally biased region" description="Basic and acidic residues" evidence="3">
    <location>
        <begin position="266"/>
        <end position="277"/>
    </location>
</feature>
<sequence length="567" mass="63501">MRSAVCFRVYSTSETIRTCTMYTTGQKGAPPPILIPIMLFFPFSSVTEYAIVQENLINNGCGWLNSHFYFNMASASAKRFSLPKRRRSFSDSREVCKDSGEVLHEGWAVKESGTAMFGRTNWRKRWFRLVKRGPSITLEYYRSHKDKIPAGYVHLNVTYCTRPLEDNSKSHSNCFAVGPLLEDGATRTYYISCSDKLAMQEWIAVIDAAIEGVPEQVHRRRQTVNKVFAMRYKDKLQQLKERRSVSESMDPPLEDSLVGGGGGGKGGEKTDGQKSLEPDEPTSYTLPDAERLNREELTDEELIDELDDDMMEEGAGTGATPQGSSQHVGPDVGLSVQEKRTCYESPSWRIQQWQNLCQKVKTIVWSHSDTKDGVTVARARFGRSSRGHAVIKIEGTLPADPTNVFQFLRLSTKDGGKLDYIFRNELLVEELPGEPHSTVVYNEFQPPLPRVSKRDIAAMKTWISPGLTTDSTAGFVMFSIDHPDILPPQPGYTRISLDTSGCVLSPYPGPNGATHTKMTLLIQVAFYGAMHKMLKGAYNSGLLKLGFRTTFSLIAEQLNKYIEIINI</sequence>
<evidence type="ECO:0000256" key="3">
    <source>
        <dbReference type="SAM" id="MobiDB-lite"/>
    </source>
</evidence>
<dbReference type="PROSITE" id="PS50003">
    <property type="entry name" value="PH_DOMAIN"/>
    <property type="match status" value="1"/>
</dbReference>
<keyword evidence="2" id="KW-0256">Endoplasmic reticulum</keyword>
<dbReference type="SMART" id="SM00233">
    <property type="entry name" value="PH"/>
    <property type="match status" value="1"/>
</dbReference>
<accession>A0AAN0IKP5</accession>
<reference evidence="7" key="1">
    <citation type="journal article" date="2010" name="Nature">
        <title>The Amphimedon queenslandica genome and the evolution of animal complexity.</title>
        <authorList>
            <person name="Srivastava M."/>
            <person name="Simakov O."/>
            <person name="Chapman J."/>
            <person name="Fahey B."/>
            <person name="Gauthier M.E."/>
            <person name="Mitros T."/>
            <person name="Richards G.S."/>
            <person name="Conaco C."/>
            <person name="Dacre M."/>
            <person name="Hellsten U."/>
            <person name="Larroux C."/>
            <person name="Putnam N.H."/>
            <person name="Stanke M."/>
            <person name="Adamska M."/>
            <person name="Darling A."/>
            <person name="Degnan S.M."/>
            <person name="Oakley T.H."/>
            <person name="Plachetzki D.C."/>
            <person name="Zhai Y."/>
            <person name="Adamski M."/>
            <person name="Calcino A."/>
            <person name="Cummins S.F."/>
            <person name="Goodstein D.M."/>
            <person name="Harris C."/>
            <person name="Jackson D.J."/>
            <person name="Leys S.P."/>
            <person name="Shu S."/>
            <person name="Woodcroft B.J."/>
            <person name="Vervoort M."/>
            <person name="Kosik K.S."/>
            <person name="Manning G."/>
            <person name="Degnan B.M."/>
            <person name="Rokhsar D.S."/>
        </authorList>
    </citation>
    <scope>NUCLEOTIDE SEQUENCE [LARGE SCALE GENOMIC DNA]</scope>
</reference>
<dbReference type="GeneID" id="105312232"/>
<comment type="subcellular location">
    <subcellularLocation>
        <location evidence="1">Endoplasmic reticulum</location>
    </subcellularLocation>
</comment>
<keyword evidence="7" id="KW-1185">Reference proteome</keyword>
<organism evidence="6 7">
    <name type="scientific">Amphimedon queenslandica</name>
    <name type="common">Sponge</name>
    <dbReference type="NCBI Taxonomy" id="400682"/>
    <lineage>
        <taxon>Eukaryota</taxon>
        <taxon>Metazoa</taxon>
        <taxon>Porifera</taxon>
        <taxon>Demospongiae</taxon>
        <taxon>Heteroscleromorpha</taxon>
        <taxon>Haplosclerida</taxon>
        <taxon>Niphatidae</taxon>
        <taxon>Amphimedon</taxon>
    </lineage>
</organism>
<dbReference type="Gene3D" id="3.30.530.20">
    <property type="match status" value="1"/>
</dbReference>
<dbReference type="GO" id="GO:0005783">
    <property type="term" value="C:endoplasmic reticulum"/>
    <property type="evidence" value="ECO:0007669"/>
    <property type="project" value="UniProtKB-SubCell"/>
</dbReference>
<feature type="domain" description="START" evidence="5">
    <location>
        <begin position="365"/>
        <end position="542"/>
    </location>
</feature>
<dbReference type="InterPro" id="IPR023393">
    <property type="entry name" value="START-like_dom_sf"/>
</dbReference>
<dbReference type="InterPro" id="IPR011993">
    <property type="entry name" value="PH-like_dom_sf"/>
</dbReference>
<protein>
    <recommendedName>
        <fullName evidence="8">PH domain-containing protein</fullName>
    </recommendedName>
</protein>
<evidence type="ECO:0000313" key="7">
    <source>
        <dbReference type="Proteomes" id="UP000007879"/>
    </source>
</evidence>
<feature type="region of interest" description="Disordered" evidence="3">
    <location>
        <begin position="239"/>
        <end position="297"/>
    </location>
</feature>
<proteinExistence type="predicted"/>
<feature type="region of interest" description="Disordered" evidence="3">
    <location>
        <begin position="311"/>
        <end position="330"/>
    </location>
</feature>
<evidence type="ECO:0000259" key="5">
    <source>
        <dbReference type="PROSITE" id="PS50848"/>
    </source>
</evidence>
<dbReference type="InterPro" id="IPR001849">
    <property type="entry name" value="PH_domain"/>
</dbReference>
<feature type="domain" description="PH" evidence="4">
    <location>
        <begin position="101"/>
        <end position="211"/>
    </location>
</feature>
<evidence type="ECO:0000313" key="6">
    <source>
        <dbReference type="EnsemblMetazoa" id="XP_011403016.2"/>
    </source>
</evidence>
<name>A0AAN0IKP5_AMPQE</name>
<dbReference type="KEGG" id="aqu:105312232"/>
<dbReference type="CDD" id="cd00821">
    <property type="entry name" value="PH"/>
    <property type="match status" value="1"/>
</dbReference>
<dbReference type="InterPro" id="IPR002913">
    <property type="entry name" value="START_lipid-bd_dom"/>
</dbReference>
<dbReference type="SUPFAM" id="SSF50729">
    <property type="entry name" value="PH domain-like"/>
    <property type="match status" value="1"/>
</dbReference>
<dbReference type="Proteomes" id="UP000007879">
    <property type="component" value="Unassembled WGS sequence"/>
</dbReference>
<dbReference type="RefSeq" id="XP_011403016.2">
    <property type="nucleotide sequence ID" value="XM_011404714.2"/>
</dbReference>
<dbReference type="InterPro" id="IPR051707">
    <property type="entry name" value="PI-Interact_SigTrans_Reg"/>
</dbReference>
<evidence type="ECO:0000259" key="4">
    <source>
        <dbReference type="PROSITE" id="PS50003"/>
    </source>
</evidence>
<dbReference type="EnsemblMetazoa" id="XM_011404714.2">
    <property type="protein sequence ID" value="XP_011403016.2"/>
    <property type="gene ID" value="LOC105312232"/>
</dbReference>
<dbReference type="AlphaFoldDB" id="A0AAN0IKP5"/>
<reference evidence="6" key="2">
    <citation type="submission" date="2024-06" db="UniProtKB">
        <authorList>
            <consortium name="EnsemblMetazoa"/>
        </authorList>
    </citation>
    <scope>IDENTIFICATION</scope>
</reference>
<evidence type="ECO:0000256" key="2">
    <source>
        <dbReference type="ARBA" id="ARBA00022824"/>
    </source>
</evidence>
<dbReference type="GO" id="GO:0008289">
    <property type="term" value="F:lipid binding"/>
    <property type="evidence" value="ECO:0007669"/>
    <property type="project" value="InterPro"/>
</dbReference>
<dbReference type="PANTHER" id="PTHR14336">
    <property type="entry name" value="TANDEM PH DOMAIN CONTAINING PROTEIN"/>
    <property type="match status" value="1"/>
</dbReference>
<dbReference type="PANTHER" id="PTHR14336:SF8">
    <property type="entry name" value="PROTEIN OPY1"/>
    <property type="match status" value="1"/>
</dbReference>
<dbReference type="Pfam" id="PF00169">
    <property type="entry name" value="PH"/>
    <property type="match status" value="1"/>
</dbReference>
<dbReference type="PROSITE" id="PS50848">
    <property type="entry name" value="START"/>
    <property type="match status" value="1"/>
</dbReference>
<evidence type="ECO:0008006" key="8">
    <source>
        <dbReference type="Google" id="ProtNLM"/>
    </source>
</evidence>